<reference evidence="9 10" key="2">
    <citation type="submission" date="2019-11" db="EMBL/GenBank/DDBJ databases">
        <title>A de novo genome assembly of a pear dwarfing rootstock.</title>
        <authorList>
            <person name="Wang F."/>
            <person name="Wang J."/>
            <person name="Li S."/>
            <person name="Zhang Y."/>
            <person name="Fang M."/>
            <person name="Ma L."/>
            <person name="Zhao Y."/>
            <person name="Jiang S."/>
        </authorList>
    </citation>
    <scope>NUCLEOTIDE SEQUENCE [LARGE SCALE GENOMIC DNA]</scope>
    <source>
        <strain evidence="9">S2</strain>
        <tissue evidence="9">Leaf</tissue>
    </source>
</reference>
<dbReference type="EMBL" id="SMOL01000627">
    <property type="protein sequence ID" value="KAB2604369.1"/>
    <property type="molecule type" value="Genomic_DNA"/>
</dbReference>
<organism evidence="9 10">
    <name type="scientific">Pyrus ussuriensis x Pyrus communis</name>
    <dbReference type="NCBI Taxonomy" id="2448454"/>
    <lineage>
        <taxon>Eukaryota</taxon>
        <taxon>Viridiplantae</taxon>
        <taxon>Streptophyta</taxon>
        <taxon>Embryophyta</taxon>
        <taxon>Tracheophyta</taxon>
        <taxon>Spermatophyta</taxon>
        <taxon>Magnoliopsida</taxon>
        <taxon>eudicotyledons</taxon>
        <taxon>Gunneridae</taxon>
        <taxon>Pentapetalae</taxon>
        <taxon>rosids</taxon>
        <taxon>fabids</taxon>
        <taxon>Rosales</taxon>
        <taxon>Rosaceae</taxon>
        <taxon>Amygdaloideae</taxon>
        <taxon>Maleae</taxon>
        <taxon>Pyrus</taxon>
    </lineage>
</organism>
<dbReference type="AlphaFoldDB" id="A0A5N5FMI0"/>
<feature type="domain" description="Amino acid transporter transmembrane" evidence="8">
    <location>
        <begin position="33"/>
        <end position="75"/>
    </location>
</feature>
<evidence type="ECO:0000259" key="8">
    <source>
        <dbReference type="Pfam" id="PF01490"/>
    </source>
</evidence>
<comment type="subcellular location">
    <subcellularLocation>
        <location evidence="1">Membrane</location>
    </subcellularLocation>
</comment>
<keyword evidence="5 7" id="KW-1133">Transmembrane helix</keyword>
<name>A0A5N5FMI0_9ROSA</name>
<feature type="transmembrane region" description="Helical" evidence="7">
    <location>
        <begin position="37"/>
        <end position="59"/>
    </location>
</feature>
<comment type="caution">
    <text evidence="9">The sequence shown here is derived from an EMBL/GenBank/DDBJ whole genome shotgun (WGS) entry which is preliminary data.</text>
</comment>
<evidence type="ECO:0000256" key="7">
    <source>
        <dbReference type="SAM" id="Phobius"/>
    </source>
</evidence>
<evidence type="ECO:0000256" key="4">
    <source>
        <dbReference type="ARBA" id="ARBA00022970"/>
    </source>
</evidence>
<dbReference type="OrthoDB" id="655540at2759"/>
<evidence type="ECO:0000256" key="3">
    <source>
        <dbReference type="ARBA" id="ARBA00022692"/>
    </source>
</evidence>
<evidence type="ECO:0000313" key="9">
    <source>
        <dbReference type="EMBL" id="KAB2604369.1"/>
    </source>
</evidence>
<evidence type="ECO:0000256" key="5">
    <source>
        <dbReference type="ARBA" id="ARBA00022989"/>
    </source>
</evidence>
<evidence type="ECO:0000256" key="2">
    <source>
        <dbReference type="ARBA" id="ARBA00022448"/>
    </source>
</evidence>
<keyword evidence="3 7" id="KW-0812">Transmembrane</keyword>
<keyword evidence="2" id="KW-0813">Transport</keyword>
<reference evidence="9 10" key="1">
    <citation type="submission" date="2019-09" db="EMBL/GenBank/DDBJ databases">
        <authorList>
            <person name="Ou C."/>
        </authorList>
    </citation>
    <scope>NUCLEOTIDE SEQUENCE [LARGE SCALE GENOMIC DNA]</scope>
    <source>
        <strain evidence="9">S2</strain>
        <tissue evidence="9">Leaf</tissue>
    </source>
</reference>
<dbReference type="GO" id="GO:0016020">
    <property type="term" value="C:membrane"/>
    <property type="evidence" value="ECO:0007669"/>
    <property type="project" value="UniProtKB-SubCell"/>
</dbReference>
<dbReference type="InterPro" id="IPR013057">
    <property type="entry name" value="AA_transpt_TM"/>
</dbReference>
<dbReference type="GO" id="GO:0006865">
    <property type="term" value="P:amino acid transport"/>
    <property type="evidence" value="ECO:0007669"/>
    <property type="project" value="UniProtKB-KW"/>
</dbReference>
<dbReference type="Proteomes" id="UP000327157">
    <property type="component" value="Unassembled WGS sequence"/>
</dbReference>
<protein>
    <submittedName>
        <fullName evidence="9">Vacuolar amino acid transporter 1-like</fullName>
    </submittedName>
</protein>
<evidence type="ECO:0000313" key="10">
    <source>
        <dbReference type="Proteomes" id="UP000327157"/>
    </source>
</evidence>
<evidence type="ECO:0000256" key="1">
    <source>
        <dbReference type="ARBA" id="ARBA00004370"/>
    </source>
</evidence>
<dbReference type="Pfam" id="PF01490">
    <property type="entry name" value="Aa_trans"/>
    <property type="match status" value="1"/>
</dbReference>
<proteinExistence type="predicted"/>
<gene>
    <name evidence="9" type="ORF">D8674_039561</name>
</gene>
<evidence type="ECO:0000256" key="6">
    <source>
        <dbReference type="ARBA" id="ARBA00023136"/>
    </source>
</evidence>
<keyword evidence="10" id="KW-1185">Reference proteome</keyword>
<keyword evidence="6 7" id="KW-0472">Membrane</keyword>
<keyword evidence="4" id="KW-0029">Amino-acid transport</keyword>
<sequence>MRRANAHWCQIDIEMFLCTGVMGPGIALTLAKTAKVLLLSFIVCTASYASMAVLGYSMFGSRVESQITLNLPTQKLS</sequence>
<accession>A0A5N5FMI0</accession>